<dbReference type="AlphaFoldDB" id="A0A7R8X6F7"/>
<dbReference type="EMBL" id="CAJPEV010000734">
    <property type="protein sequence ID" value="CAG0888042.1"/>
    <property type="molecule type" value="Genomic_DNA"/>
</dbReference>
<protein>
    <submittedName>
        <fullName evidence="1">Uncharacterized protein</fullName>
    </submittedName>
</protein>
<dbReference type="Proteomes" id="UP000677054">
    <property type="component" value="Unassembled WGS sequence"/>
</dbReference>
<organism evidence="1">
    <name type="scientific">Darwinula stevensoni</name>
    <dbReference type="NCBI Taxonomy" id="69355"/>
    <lineage>
        <taxon>Eukaryota</taxon>
        <taxon>Metazoa</taxon>
        <taxon>Ecdysozoa</taxon>
        <taxon>Arthropoda</taxon>
        <taxon>Crustacea</taxon>
        <taxon>Oligostraca</taxon>
        <taxon>Ostracoda</taxon>
        <taxon>Podocopa</taxon>
        <taxon>Podocopida</taxon>
        <taxon>Darwinulocopina</taxon>
        <taxon>Darwinuloidea</taxon>
        <taxon>Darwinulidae</taxon>
        <taxon>Darwinula</taxon>
    </lineage>
</organism>
<proteinExistence type="predicted"/>
<sequence>MSLTLKQKARETRILAAEARAHEANASAYRRKWEESQEELRQKRRPSKGAGAVEAALLESTAKLSY</sequence>
<accession>A0A7R8X6F7</accession>
<name>A0A7R8X6F7_9CRUS</name>
<evidence type="ECO:0000313" key="1">
    <source>
        <dbReference type="EMBL" id="CAD7244894.1"/>
    </source>
</evidence>
<keyword evidence="2" id="KW-1185">Reference proteome</keyword>
<reference evidence="1" key="1">
    <citation type="submission" date="2020-11" db="EMBL/GenBank/DDBJ databases">
        <authorList>
            <person name="Tran Van P."/>
        </authorList>
    </citation>
    <scope>NUCLEOTIDE SEQUENCE</scope>
</reference>
<evidence type="ECO:0000313" key="2">
    <source>
        <dbReference type="Proteomes" id="UP000677054"/>
    </source>
</evidence>
<gene>
    <name evidence="1" type="ORF">DSTB1V02_LOCUS4777</name>
</gene>
<dbReference type="EMBL" id="LR900251">
    <property type="protein sequence ID" value="CAD7244894.1"/>
    <property type="molecule type" value="Genomic_DNA"/>
</dbReference>